<comment type="cofactor">
    <cofactor evidence="10">
        <name>Mg(2+)</name>
        <dbReference type="ChEBI" id="CHEBI:18420"/>
    </cofactor>
    <text evidence="10">Binds 1 Mg(2+) ion per subunit.</text>
</comment>
<feature type="binding site" evidence="10">
    <location>
        <position position="82"/>
    </location>
    <ligand>
        <name>Mg(2+)</name>
        <dbReference type="ChEBI" id="CHEBI:18420"/>
    </ligand>
</feature>
<proteinExistence type="inferred from homology"/>
<dbReference type="InterPro" id="IPR022998">
    <property type="entry name" value="ThiamineP_synth_TenI"/>
</dbReference>
<sequence>MARIEDQGRRRREKLRDARLYVCVTARRERGDLREFLHAAYEGGTDIIQLRDKTLEAAAEIEAIEVLAEVAREHGKLFAVNDRADVALLTGADVFHVGQGDLTTQQARTVLGPDVVLGRSCHSPAQVDAALADPGLDYFCTGPVWETPTKPGRAAVGLELPRYAAEHAGDTPFFAIGGVDAARLPAVLGTGASRIVVVRAVTEAADVTAAARELRDALPA</sequence>
<dbReference type="GO" id="GO:0004789">
    <property type="term" value="F:thiamine-phosphate diphosphorylase activity"/>
    <property type="evidence" value="ECO:0007669"/>
    <property type="project" value="UniProtKB-UniRule"/>
</dbReference>
<evidence type="ECO:0000256" key="1">
    <source>
        <dbReference type="ARBA" id="ARBA00003814"/>
    </source>
</evidence>
<evidence type="ECO:0000256" key="9">
    <source>
        <dbReference type="ARBA" id="ARBA00047883"/>
    </source>
</evidence>
<dbReference type="HAMAP" id="MF_00097">
    <property type="entry name" value="TMP_synthase"/>
    <property type="match status" value="1"/>
</dbReference>
<feature type="binding site" evidence="10">
    <location>
        <begin position="147"/>
        <end position="149"/>
    </location>
    <ligand>
        <name>2-[(2R,5Z)-2-carboxy-4-methylthiazol-5(2H)-ylidene]ethyl phosphate</name>
        <dbReference type="ChEBI" id="CHEBI:62899"/>
    </ligand>
</feature>
<feature type="binding site" evidence="10">
    <location>
        <position position="150"/>
    </location>
    <ligand>
        <name>4-amino-2-methyl-5-(diphosphooxymethyl)pyrimidine</name>
        <dbReference type="ChEBI" id="CHEBI:57841"/>
    </ligand>
</feature>
<keyword evidence="3 10" id="KW-0808">Transferase</keyword>
<dbReference type="PANTHER" id="PTHR20857:SF15">
    <property type="entry name" value="THIAMINE-PHOSPHATE SYNTHASE"/>
    <property type="match status" value="1"/>
</dbReference>
<dbReference type="EC" id="2.5.1.3" evidence="10"/>
<dbReference type="GO" id="GO:0000287">
    <property type="term" value="F:magnesium ion binding"/>
    <property type="evidence" value="ECO:0007669"/>
    <property type="project" value="UniProtKB-UniRule"/>
</dbReference>
<comment type="catalytic activity">
    <reaction evidence="9 10 11">
        <text>2-[(2R,5Z)-2-carboxy-4-methylthiazol-5(2H)-ylidene]ethyl phosphate + 4-amino-2-methyl-5-(diphosphooxymethyl)pyrimidine + 2 H(+) = thiamine phosphate + CO2 + diphosphate</text>
        <dbReference type="Rhea" id="RHEA:47844"/>
        <dbReference type="ChEBI" id="CHEBI:15378"/>
        <dbReference type="ChEBI" id="CHEBI:16526"/>
        <dbReference type="ChEBI" id="CHEBI:33019"/>
        <dbReference type="ChEBI" id="CHEBI:37575"/>
        <dbReference type="ChEBI" id="CHEBI:57841"/>
        <dbReference type="ChEBI" id="CHEBI:62899"/>
        <dbReference type="EC" id="2.5.1.3"/>
    </reaction>
</comment>
<keyword evidence="6 10" id="KW-0784">Thiamine biosynthesis</keyword>
<dbReference type="CDD" id="cd00564">
    <property type="entry name" value="TMP_TenI"/>
    <property type="match status" value="1"/>
</dbReference>
<comment type="catalytic activity">
    <reaction evidence="7 10 11">
        <text>4-methyl-5-(2-phosphooxyethyl)-thiazole + 4-amino-2-methyl-5-(diphosphooxymethyl)pyrimidine + H(+) = thiamine phosphate + diphosphate</text>
        <dbReference type="Rhea" id="RHEA:22328"/>
        <dbReference type="ChEBI" id="CHEBI:15378"/>
        <dbReference type="ChEBI" id="CHEBI:33019"/>
        <dbReference type="ChEBI" id="CHEBI:37575"/>
        <dbReference type="ChEBI" id="CHEBI:57841"/>
        <dbReference type="ChEBI" id="CHEBI:58296"/>
        <dbReference type="EC" id="2.5.1.3"/>
    </reaction>
</comment>
<evidence type="ECO:0000256" key="2">
    <source>
        <dbReference type="ARBA" id="ARBA00005165"/>
    </source>
</evidence>
<feature type="domain" description="Thiamine phosphate synthase/TenI" evidence="13">
    <location>
        <begin position="20"/>
        <end position="201"/>
    </location>
</feature>
<feature type="binding site" evidence="10">
    <location>
        <position position="81"/>
    </location>
    <ligand>
        <name>4-amino-2-methyl-5-(diphosphooxymethyl)pyrimidine</name>
        <dbReference type="ChEBI" id="CHEBI:57841"/>
    </ligand>
</feature>
<feature type="binding site" evidence="10">
    <location>
        <position position="101"/>
    </location>
    <ligand>
        <name>Mg(2+)</name>
        <dbReference type="ChEBI" id="CHEBI:18420"/>
    </ligand>
</feature>
<dbReference type="NCBIfam" id="TIGR00693">
    <property type="entry name" value="thiE"/>
    <property type="match status" value="1"/>
</dbReference>
<evidence type="ECO:0000313" key="14">
    <source>
        <dbReference type="EMBL" id="TFI00544.1"/>
    </source>
</evidence>
<dbReference type="SUPFAM" id="SSF51391">
    <property type="entry name" value="Thiamin phosphate synthase"/>
    <property type="match status" value="1"/>
</dbReference>
<dbReference type="InterPro" id="IPR036206">
    <property type="entry name" value="ThiamineP_synth_sf"/>
</dbReference>
<dbReference type="Gene3D" id="3.20.20.70">
    <property type="entry name" value="Aldolase class I"/>
    <property type="match status" value="1"/>
</dbReference>
<evidence type="ECO:0000256" key="7">
    <source>
        <dbReference type="ARBA" id="ARBA00047334"/>
    </source>
</evidence>
<feature type="binding site" evidence="10">
    <location>
        <begin position="49"/>
        <end position="53"/>
    </location>
    <ligand>
        <name>4-amino-2-methyl-5-(diphosphooxymethyl)pyrimidine</name>
        <dbReference type="ChEBI" id="CHEBI:57841"/>
    </ligand>
</feature>
<comment type="function">
    <text evidence="1 10">Condenses 4-methyl-5-(beta-hydroxyethyl)thiazole monophosphate (THZ-P) and 2-methyl-4-amino-5-hydroxymethyl pyrimidine pyrophosphate (HMP-PP) to form thiamine monophosphate (TMP).</text>
</comment>
<dbReference type="GO" id="GO:0005737">
    <property type="term" value="C:cytoplasm"/>
    <property type="evidence" value="ECO:0007669"/>
    <property type="project" value="TreeGrafter"/>
</dbReference>
<reference evidence="14 15" key="1">
    <citation type="submission" date="2019-03" db="EMBL/GenBank/DDBJ databases">
        <title>Genome Sequencing and Assembly of Various Microbes Isolated from Alder Root Nodule.</title>
        <authorList>
            <person name="Swanson E."/>
            <person name="Sevigny J.L."/>
            <person name="Pesce C."/>
            <person name="Davis I."/>
            <person name="Kleiner V."/>
            <person name="Tisa L."/>
        </authorList>
    </citation>
    <scope>NUCLEOTIDE SEQUENCE [LARGE SCALE GENOMIC DNA]</scope>
    <source>
        <strain evidence="14 15">4R-31</strain>
    </source>
</reference>
<evidence type="ECO:0000256" key="5">
    <source>
        <dbReference type="ARBA" id="ARBA00022842"/>
    </source>
</evidence>
<gene>
    <name evidence="10" type="primary">thiE</name>
    <name evidence="14" type="ORF">E4P33_09080</name>
</gene>
<dbReference type="InterPro" id="IPR034291">
    <property type="entry name" value="TMP_synthase"/>
</dbReference>
<keyword evidence="4 10" id="KW-0479">Metal-binding</keyword>
<evidence type="ECO:0000256" key="6">
    <source>
        <dbReference type="ARBA" id="ARBA00022977"/>
    </source>
</evidence>
<keyword evidence="5 10" id="KW-0460">Magnesium</keyword>
<evidence type="ECO:0000313" key="15">
    <source>
        <dbReference type="Proteomes" id="UP000298017"/>
    </source>
</evidence>
<comment type="caution">
    <text evidence="10">Lacks conserved residue(s) required for the propagation of feature annotation.</text>
</comment>
<dbReference type="AlphaFoldDB" id="A0AAX2SCQ3"/>
<dbReference type="PANTHER" id="PTHR20857">
    <property type="entry name" value="THIAMINE-PHOSPHATE PYROPHOSPHORYLASE"/>
    <property type="match status" value="1"/>
</dbReference>
<name>A0AAX2SCQ3_KOCRH</name>
<evidence type="ECO:0000256" key="11">
    <source>
        <dbReference type="RuleBase" id="RU003826"/>
    </source>
</evidence>
<organism evidence="14 15">
    <name type="scientific">Kocuria rhizophila</name>
    <dbReference type="NCBI Taxonomy" id="72000"/>
    <lineage>
        <taxon>Bacteria</taxon>
        <taxon>Bacillati</taxon>
        <taxon>Actinomycetota</taxon>
        <taxon>Actinomycetes</taxon>
        <taxon>Micrococcales</taxon>
        <taxon>Micrococcaceae</taxon>
        <taxon>Kocuria</taxon>
    </lineage>
</organism>
<evidence type="ECO:0000256" key="10">
    <source>
        <dbReference type="HAMAP-Rule" id="MF_00097"/>
    </source>
</evidence>
<comment type="catalytic activity">
    <reaction evidence="8 10 11">
        <text>2-(2-carboxy-4-methylthiazol-5-yl)ethyl phosphate + 4-amino-2-methyl-5-(diphosphooxymethyl)pyrimidine + 2 H(+) = thiamine phosphate + CO2 + diphosphate</text>
        <dbReference type="Rhea" id="RHEA:47848"/>
        <dbReference type="ChEBI" id="CHEBI:15378"/>
        <dbReference type="ChEBI" id="CHEBI:16526"/>
        <dbReference type="ChEBI" id="CHEBI:33019"/>
        <dbReference type="ChEBI" id="CHEBI:37575"/>
        <dbReference type="ChEBI" id="CHEBI:57841"/>
        <dbReference type="ChEBI" id="CHEBI:62890"/>
        <dbReference type="EC" id="2.5.1.3"/>
    </reaction>
</comment>
<comment type="similarity">
    <text evidence="10 11">Belongs to the thiamine-phosphate synthase family.</text>
</comment>
<feature type="binding site" evidence="10">
    <location>
        <position position="120"/>
    </location>
    <ligand>
        <name>4-amino-2-methyl-5-(diphosphooxymethyl)pyrimidine</name>
        <dbReference type="ChEBI" id="CHEBI:57841"/>
    </ligand>
</feature>
<feature type="binding site" evidence="10">
    <location>
        <position position="178"/>
    </location>
    <ligand>
        <name>2-[(2R,5Z)-2-carboxy-4-methylthiazol-5(2H)-ylidene]ethyl phosphate</name>
        <dbReference type="ChEBI" id="CHEBI:62899"/>
    </ligand>
</feature>
<evidence type="ECO:0000256" key="3">
    <source>
        <dbReference type="ARBA" id="ARBA00022679"/>
    </source>
</evidence>
<evidence type="ECO:0000256" key="8">
    <source>
        <dbReference type="ARBA" id="ARBA00047851"/>
    </source>
</evidence>
<dbReference type="GO" id="GO:0009229">
    <property type="term" value="P:thiamine diphosphate biosynthetic process"/>
    <property type="evidence" value="ECO:0007669"/>
    <property type="project" value="UniProtKB-UniRule"/>
</dbReference>
<accession>A0AAX2SCQ3</accession>
<dbReference type="Pfam" id="PF02581">
    <property type="entry name" value="TMP-TENI"/>
    <property type="match status" value="1"/>
</dbReference>
<dbReference type="InterPro" id="IPR013785">
    <property type="entry name" value="Aldolase_TIM"/>
</dbReference>
<dbReference type="RefSeq" id="WP_070636901.1">
    <property type="nucleotide sequence ID" value="NZ_JAQGES010000001.1"/>
</dbReference>
<dbReference type="EMBL" id="SPNK01000009">
    <property type="protein sequence ID" value="TFI00544.1"/>
    <property type="molecule type" value="Genomic_DNA"/>
</dbReference>
<evidence type="ECO:0000256" key="12">
    <source>
        <dbReference type="RuleBase" id="RU004253"/>
    </source>
</evidence>
<keyword evidence="15" id="KW-1185">Reference proteome</keyword>
<evidence type="ECO:0000259" key="13">
    <source>
        <dbReference type="Pfam" id="PF02581"/>
    </source>
</evidence>
<dbReference type="Proteomes" id="UP000298017">
    <property type="component" value="Unassembled WGS sequence"/>
</dbReference>
<protein>
    <recommendedName>
        <fullName evidence="10">Thiamine-phosphate synthase</fullName>
        <shortName evidence="10">TP synthase</shortName>
        <shortName evidence="10">TPS</shortName>
        <ecNumber evidence="10">2.5.1.3</ecNumber>
    </recommendedName>
    <alternativeName>
        <fullName evidence="10">Thiamine-phosphate pyrophosphorylase</fullName>
        <shortName evidence="10">TMP pyrophosphorylase</shortName>
        <shortName evidence="10">TMP-PPase</shortName>
    </alternativeName>
</protein>
<comment type="caution">
    <text evidence="14">The sequence shown here is derived from an EMBL/GenBank/DDBJ whole genome shotgun (WGS) entry which is preliminary data.</text>
</comment>
<dbReference type="GO" id="GO:0009228">
    <property type="term" value="P:thiamine biosynthetic process"/>
    <property type="evidence" value="ECO:0007669"/>
    <property type="project" value="UniProtKB-KW"/>
</dbReference>
<comment type="pathway">
    <text evidence="2 10 12">Cofactor biosynthesis; thiamine diphosphate biosynthesis; thiamine phosphate from 4-amino-2-methyl-5-diphosphomethylpyrimidine and 4-methyl-5-(2-phosphoethyl)-thiazole: step 1/1.</text>
</comment>
<evidence type="ECO:0000256" key="4">
    <source>
        <dbReference type="ARBA" id="ARBA00022723"/>
    </source>
</evidence>